<dbReference type="VEuPathDB" id="VectorBase:AMEC007472"/>
<evidence type="ECO:0000313" key="2">
    <source>
        <dbReference type="EnsemblMetazoa" id="AMEC007472-PA"/>
    </source>
</evidence>
<feature type="compositionally biased region" description="Low complexity" evidence="1">
    <location>
        <begin position="637"/>
        <end position="648"/>
    </location>
</feature>
<accession>A0A182TSE6</accession>
<proteinExistence type="predicted"/>
<name>A0A182TSE6_9DIPT</name>
<sequence length="669" mass="71717">MAYQPWCTTNEPCIDTLSRKLAPIGFGAALGVLCLPKTSCTRACTQRRYATTKCSSSVALPVDDDSRKSTAHSMLSGDAVKNCCRNASKQCQMMPIVWSRCCSAVWGRSACGSGVHSVVEANDSRLDVRSLGVTSCKNKPFVNSAIHELEKKLSSATAKLSCQQQSEINYQQPPHHHHHHHPQFTASSYPPVHQPYQGHHHYAPPPPHQPFYEEEPTHRVEESKFHLNLPQQQAPTSSNESSGLHAILQVIRAEQQQQQQQQQQQEKQHQSRKEPSVSKHCDLYIATASTASSPPQGRAYQAANHHTTLPPVSSANGTSSVQPPKFSAVNFRRVQRHPPVSFPKRPLVTQRSLGSPPSVNVGSSYSPSGAAGSSIAFAAAASSIANGQQQHQPRRRQQGSRRHEAFVKTRSKTISDFFGPESTPVSRLLNIICQEKEAERVAAHIMNQQQQQQQSNSSSRPAVAAKPSASAPSSHGTARAHPVRPTHSSSGPSVAVRSRKENIVPSVAVHSGSDTGGSSSSSAGVAPVLVDPASSSRTPNTLPSSAILSKQQQSPLPPSSKPTTTTKRPHSAGFTASSTKAAGNNGTTTTTTRPVPTRPVATGARERSASSGHNRSGDEKQSSSATAGAGVTKQIRTTRSSRLRAAAAHGKQSFFGGEEELHSLEYKGQ</sequence>
<feature type="compositionally biased region" description="Basic and acidic residues" evidence="1">
    <location>
        <begin position="266"/>
        <end position="278"/>
    </location>
</feature>
<dbReference type="AlphaFoldDB" id="A0A182TSE6"/>
<dbReference type="EnsemblMetazoa" id="AMEC007472-RA">
    <property type="protein sequence ID" value="AMEC007472-PA"/>
    <property type="gene ID" value="AMEC007472"/>
</dbReference>
<feature type="region of interest" description="Disordered" evidence="1">
    <location>
        <begin position="169"/>
        <end position="278"/>
    </location>
</feature>
<feature type="region of interest" description="Disordered" evidence="1">
    <location>
        <begin position="383"/>
        <end position="420"/>
    </location>
</feature>
<feature type="compositionally biased region" description="Low complexity" evidence="1">
    <location>
        <begin position="511"/>
        <end position="524"/>
    </location>
</feature>
<feature type="compositionally biased region" description="Low complexity" evidence="1">
    <location>
        <begin position="255"/>
        <end position="265"/>
    </location>
</feature>
<keyword evidence="3" id="KW-1185">Reference proteome</keyword>
<feature type="region of interest" description="Disordered" evidence="1">
    <location>
        <begin position="446"/>
        <end position="669"/>
    </location>
</feature>
<feature type="compositionally biased region" description="Polar residues" evidence="1">
    <location>
        <begin position="229"/>
        <end position="242"/>
    </location>
</feature>
<feature type="compositionally biased region" description="Low complexity" evidence="1">
    <location>
        <begin position="447"/>
        <end position="474"/>
    </location>
</feature>
<dbReference type="Proteomes" id="UP000075902">
    <property type="component" value="Unassembled WGS sequence"/>
</dbReference>
<organism evidence="2 3">
    <name type="scientific">Anopheles melas</name>
    <dbReference type="NCBI Taxonomy" id="34690"/>
    <lineage>
        <taxon>Eukaryota</taxon>
        <taxon>Metazoa</taxon>
        <taxon>Ecdysozoa</taxon>
        <taxon>Arthropoda</taxon>
        <taxon>Hexapoda</taxon>
        <taxon>Insecta</taxon>
        <taxon>Pterygota</taxon>
        <taxon>Neoptera</taxon>
        <taxon>Endopterygota</taxon>
        <taxon>Diptera</taxon>
        <taxon>Nematocera</taxon>
        <taxon>Culicoidea</taxon>
        <taxon>Culicidae</taxon>
        <taxon>Anophelinae</taxon>
        <taxon>Anopheles</taxon>
    </lineage>
</organism>
<feature type="compositionally biased region" description="Polar residues" evidence="1">
    <location>
        <begin position="533"/>
        <end position="547"/>
    </location>
</feature>
<protein>
    <submittedName>
        <fullName evidence="2">Uncharacterized protein</fullName>
    </submittedName>
</protein>
<feature type="compositionally biased region" description="Low complexity" evidence="1">
    <location>
        <begin position="581"/>
        <end position="603"/>
    </location>
</feature>
<reference evidence="3" key="1">
    <citation type="submission" date="2014-01" db="EMBL/GenBank/DDBJ databases">
        <title>The Genome Sequence of Anopheles melas CM1001059_A (V2).</title>
        <authorList>
            <consortium name="The Broad Institute Genomics Platform"/>
            <person name="Neafsey D.E."/>
            <person name="Besansky N."/>
            <person name="Howell P."/>
            <person name="Walton C."/>
            <person name="Young S.K."/>
            <person name="Zeng Q."/>
            <person name="Gargeya S."/>
            <person name="Fitzgerald M."/>
            <person name="Haas B."/>
            <person name="Abouelleil A."/>
            <person name="Allen A.W."/>
            <person name="Alvarado L."/>
            <person name="Arachchi H.M."/>
            <person name="Berlin A.M."/>
            <person name="Chapman S.B."/>
            <person name="Gainer-Dewar J."/>
            <person name="Goldberg J."/>
            <person name="Griggs A."/>
            <person name="Gujja S."/>
            <person name="Hansen M."/>
            <person name="Howarth C."/>
            <person name="Imamovic A."/>
            <person name="Ireland A."/>
            <person name="Larimer J."/>
            <person name="McCowan C."/>
            <person name="Murphy C."/>
            <person name="Pearson M."/>
            <person name="Poon T.W."/>
            <person name="Priest M."/>
            <person name="Roberts A."/>
            <person name="Saif S."/>
            <person name="Shea T."/>
            <person name="Sisk P."/>
            <person name="Sykes S."/>
            <person name="Wortman J."/>
            <person name="Nusbaum C."/>
            <person name="Birren B."/>
        </authorList>
    </citation>
    <scope>NUCLEOTIDE SEQUENCE [LARGE SCALE GENOMIC DNA]</scope>
    <source>
        <strain evidence="3">CM1001059</strain>
    </source>
</reference>
<feature type="compositionally biased region" description="Basic and acidic residues" evidence="1">
    <location>
        <begin position="659"/>
        <end position="669"/>
    </location>
</feature>
<feature type="compositionally biased region" description="Basic and acidic residues" evidence="1">
    <location>
        <begin position="215"/>
        <end position="225"/>
    </location>
</feature>
<evidence type="ECO:0000313" key="3">
    <source>
        <dbReference type="Proteomes" id="UP000075902"/>
    </source>
</evidence>
<feature type="region of interest" description="Disordered" evidence="1">
    <location>
        <begin position="337"/>
        <end position="367"/>
    </location>
</feature>
<feature type="compositionally biased region" description="Polar residues" evidence="1">
    <location>
        <begin position="349"/>
        <end position="361"/>
    </location>
</feature>
<reference evidence="2" key="2">
    <citation type="submission" date="2020-05" db="UniProtKB">
        <authorList>
            <consortium name="EnsemblMetazoa"/>
        </authorList>
    </citation>
    <scope>IDENTIFICATION</scope>
    <source>
        <strain evidence="2">CM1001059</strain>
    </source>
</reference>
<evidence type="ECO:0000256" key="1">
    <source>
        <dbReference type="SAM" id="MobiDB-lite"/>
    </source>
</evidence>